<feature type="compositionally biased region" description="Polar residues" evidence="1">
    <location>
        <begin position="11"/>
        <end position="20"/>
    </location>
</feature>
<evidence type="ECO:0000313" key="4">
    <source>
        <dbReference type="Proteomes" id="UP000054279"/>
    </source>
</evidence>
<dbReference type="EMBL" id="KN837144">
    <property type="protein sequence ID" value="KIJ40439.1"/>
    <property type="molecule type" value="Genomic_DNA"/>
</dbReference>
<protein>
    <recommendedName>
        <fullName evidence="2">CxC2-like cysteine cluster KDZ transposase-associated domain-containing protein</fullName>
    </recommendedName>
</protein>
<evidence type="ECO:0000259" key="2">
    <source>
        <dbReference type="Pfam" id="PF18803"/>
    </source>
</evidence>
<dbReference type="Proteomes" id="UP000054279">
    <property type="component" value="Unassembled WGS sequence"/>
</dbReference>
<proteinExistence type="predicted"/>
<dbReference type="InterPro" id="IPR040521">
    <property type="entry name" value="KDZ"/>
</dbReference>
<keyword evidence="4" id="KW-1185">Reference proteome</keyword>
<feature type="domain" description="CxC2-like cysteine cluster KDZ transposase-associated" evidence="2">
    <location>
        <begin position="191"/>
        <end position="289"/>
    </location>
</feature>
<feature type="region of interest" description="Disordered" evidence="1">
    <location>
        <begin position="62"/>
        <end position="87"/>
    </location>
</feature>
<dbReference type="HOGENOM" id="CLU_501698_0_0_1"/>
<name>A0A0C9V030_SPHS4</name>
<evidence type="ECO:0000313" key="3">
    <source>
        <dbReference type="EMBL" id="KIJ40439.1"/>
    </source>
</evidence>
<sequence>MAAKRKRECPQLSSFSTNDPMKTKLTHHYDGPSSEGTTCNFSIPPTFLPAALSSKKLKVEYETEHVSSTSPKGQEAQSGHSNGQQHHTYSQLLADLQAYKDIVLEEMMNLEWDERIGSNCQCGNAAEFCCEECSNPPFLYQECIVSTHRHAPLHWISRWNGQYFIRTSLSSLQFHLCLGHHGDRCPMTPFSVCLGHHEDHCPMTPFSDAKHVIITHLNGIQPVLVIYCSCPGSFDVVQQRIRAKLFPAMTQKPASAFMFALLKQFQKHSSESGQPAYAYFMALQCITNDVSKDDVLDRYLLCPACPQPQINMASNWERGSREEQHKHTLFLEVDGNFSLDEKQKKKDPDDVSLDMGRGAFVLKAPFDEFLKSAAADLTAEALTCSGFKAADILSQKNKNSVSTGMVDLQKGERYCNVDYALAKALQDVTSECTSMRVVLSYDVGCQCQGTTLKFQFYSRPDSASTHVNKHLEFENHWYRHPDSTSTLVDRIPESETPTVVCPILTLRGIGIETQADSESQLIKFVLWFRSPIVGPCCGQRVGS</sequence>
<dbReference type="OrthoDB" id="3261436at2759"/>
<dbReference type="Pfam" id="PF18758">
    <property type="entry name" value="KDZ"/>
    <property type="match status" value="1"/>
</dbReference>
<feature type="region of interest" description="Disordered" evidence="1">
    <location>
        <begin position="1"/>
        <end position="37"/>
    </location>
</feature>
<organism evidence="3 4">
    <name type="scientific">Sphaerobolus stellatus (strain SS14)</name>
    <dbReference type="NCBI Taxonomy" id="990650"/>
    <lineage>
        <taxon>Eukaryota</taxon>
        <taxon>Fungi</taxon>
        <taxon>Dikarya</taxon>
        <taxon>Basidiomycota</taxon>
        <taxon>Agaricomycotina</taxon>
        <taxon>Agaricomycetes</taxon>
        <taxon>Phallomycetidae</taxon>
        <taxon>Geastrales</taxon>
        <taxon>Sphaerobolaceae</taxon>
        <taxon>Sphaerobolus</taxon>
    </lineage>
</organism>
<dbReference type="AlphaFoldDB" id="A0A0C9V030"/>
<dbReference type="InterPro" id="IPR041457">
    <property type="entry name" value="CxC2_KDZ-assoc"/>
</dbReference>
<dbReference type="Pfam" id="PF18803">
    <property type="entry name" value="CxC2"/>
    <property type="match status" value="1"/>
</dbReference>
<reference evidence="3 4" key="1">
    <citation type="submission" date="2014-06" db="EMBL/GenBank/DDBJ databases">
        <title>Evolutionary Origins and Diversification of the Mycorrhizal Mutualists.</title>
        <authorList>
            <consortium name="DOE Joint Genome Institute"/>
            <consortium name="Mycorrhizal Genomics Consortium"/>
            <person name="Kohler A."/>
            <person name="Kuo A."/>
            <person name="Nagy L.G."/>
            <person name="Floudas D."/>
            <person name="Copeland A."/>
            <person name="Barry K.W."/>
            <person name="Cichocki N."/>
            <person name="Veneault-Fourrey C."/>
            <person name="LaButti K."/>
            <person name="Lindquist E.A."/>
            <person name="Lipzen A."/>
            <person name="Lundell T."/>
            <person name="Morin E."/>
            <person name="Murat C."/>
            <person name="Riley R."/>
            <person name="Ohm R."/>
            <person name="Sun H."/>
            <person name="Tunlid A."/>
            <person name="Henrissat B."/>
            <person name="Grigoriev I.V."/>
            <person name="Hibbett D.S."/>
            <person name="Martin F."/>
        </authorList>
    </citation>
    <scope>NUCLEOTIDE SEQUENCE [LARGE SCALE GENOMIC DNA]</scope>
    <source>
        <strain evidence="3 4">SS14</strain>
    </source>
</reference>
<evidence type="ECO:0000256" key="1">
    <source>
        <dbReference type="SAM" id="MobiDB-lite"/>
    </source>
</evidence>
<accession>A0A0C9V030</accession>
<feature type="compositionally biased region" description="Polar residues" evidence="1">
    <location>
        <begin position="66"/>
        <end position="87"/>
    </location>
</feature>
<gene>
    <name evidence="3" type="ORF">M422DRAFT_256688</name>
</gene>